<dbReference type="GO" id="GO:0008270">
    <property type="term" value="F:zinc ion binding"/>
    <property type="evidence" value="ECO:0007669"/>
    <property type="project" value="UniProtKB-KW"/>
</dbReference>
<feature type="domain" description="B box-type" evidence="5">
    <location>
        <begin position="1"/>
        <end position="46"/>
    </location>
</feature>
<dbReference type="PANTHER" id="PTHR31717">
    <property type="entry name" value="ZINC FINGER PROTEIN CONSTANS-LIKE 10"/>
    <property type="match status" value="1"/>
</dbReference>
<protein>
    <recommendedName>
        <fullName evidence="5">B box-type domain-containing protein</fullName>
    </recommendedName>
</protein>
<sequence length="161" mass="17625">MEEKCELCENKATVHCDSDEANLCWGCDEIVHSANFLVEKHTRVLLCRICNSHTQWKACGAKLIPLASLCQRCMVDGDGGYSSDDVDEDEDEDDDSEKEDQEENQVVPVYSPSSLHSDASAFNTQPVTSLLSNLIYAEEPGFSTSSEMHSGATTALPSGEE</sequence>
<evidence type="ECO:0000259" key="5">
    <source>
        <dbReference type="SMART" id="SM00336"/>
    </source>
</evidence>
<dbReference type="InterPro" id="IPR000315">
    <property type="entry name" value="Znf_B-box"/>
</dbReference>
<name>A0AAV1W4L8_LUPLU</name>
<dbReference type="PANTHER" id="PTHR31717:SF60">
    <property type="entry name" value="B-BOX TYPE ZINC FINGER FAMILY PROTEIN"/>
    <property type="match status" value="1"/>
</dbReference>
<feature type="region of interest" description="Disordered" evidence="4">
    <location>
        <begin position="141"/>
        <end position="161"/>
    </location>
</feature>
<reference evidence="6 7" key="1">
    <citation type="submission" date="2024-03" db="EMBL/GenBank/DDBJ databases">
        <authorList>
            <person name="Martinez-Hernandez J."/>
        </authorList>
    </citation>
    <scope>NUCLEOTIDE SEQUENCE [LARGE SCALE GENOMIC DNA]</scope>
</reference>
<gene>
    <name evidence="6" type="ORF">LLUT_LOCUS4867</name>
</gene>
<accession>A0AAV1W4L8</accession>
<dbReference type="EMBL" id="CAXHTB010000003">
    <property type="protein sequence ID" value="CAL0303807.1"/>
    <property type="molecule type" value="Genomic_DNA"/>
</dbReference>
<feature type="region of interest" description="Disordered" evidence="4">
    <location>
        <begin position="81"/>
        <end position="120"/>
    </location>
</feature>
<dbReference type="AlphaFoldDB" id="A0AAV1W4L8"/>
<proteinExistence type="predicted"/>
<comment type="caution">
    <text evidence="6">The sequence shown here is derived from an EMBL/GenBank/DDBJ whole genome shotgun (WGS) entry which is preliminary data.</text>
</comment>
<evidence type="ECO:0000256" key="4">
    <source>
        <dbReference type="SAM" id="MobiDB-lite"/>
    </source>
</evidence>
<dbReference type="Pfam" id="PF00643">
    <property type="entry name" value="zf-B_box"/>
    <property type="match status" value="1"/>
</dbReference>
<dbReference type="InterPro" id="IPR049808">
    <property type="entry name" value="CONSTANS-like_Bbox1"/>
</dbReference>
<feature type="compositionally biased region" description="Polar residues" evidence="4">
    <location>
        <begin position="142"/>
        <end position="161"/>
    </location>
</feature>
<evidence type="ECO:0000313" key="6">
    <source>
        <dbReference type="EMBL" id="CAL0303807.1"/>
    </source>
</evidence>
<evidence type="ECO:0000256" key="1">
    <source>
        <dbReference type="ARBA" id="ARBA00022723"/>
    </source>
</evidence>
<evidence type="ECO:0000256" key="3">
    <source>
        <dbReference type="ARBA" id="ARBA00022833"/>
    </source>
</evidence>
<dbReference type="CDD" id="cd19821">
    <property type="entry name" value="Bbox1_BBX-like"/>
    <property type="match status" value="1"/>
</dbReference>
<keyword evidence="3" id="KW-0862">Zinc</keyword>
<keyword evidence="1" id="KW-0479">Metal-binding</keyword>
<evidence type="ECO:0000256" key="2">
    <source>
        <dbReference type="ARBA" id="ARBA00022771"/>
    </source>
</evidence>
<dbReference type="Proteomes" id="UP001497480">
    <property type="component" value="Unassembled WGS sequence"/>
</dbReference>
<keyword evidence="2" id="KW-0863">Zinc-finger</keyword>
<keyword evidence="7" id="KW-1185">Reference proteome</keyword>
<feature type="compositionally biased region" description="Acidic residues" evidence="4">
    <location>
        <begin position="84"/>
        <end position="103"/>
    </location>
</feature>
<evidence type="ECO:0000313" key="7">
    <source>
        <dbReference type="Proteomes" id="UP001497480"/>
    </source>
</evidence>
<organism evidence="6 7">
    <name type="scientific">Lupinus luteus</name>
    <name type="common">European yellow lupine</name>
    <dbReference type="NCBI Taxonomy" id="3873"/>
    <lineage>
        <taxon>Eukaryota</taxon>
        <taxon>Viridiplantae</taxon>
        <taxon>Streptophyta</taxon>
        <taxon>Embryophyta</taxon>
        <taxon>Tracheophyta</taxon>
        <taxon>Spermatophyta</taxon>
        <taxon>Magnoliopsida</taxon>
        <taxon>eudicotyledons</taxon>
        <taxon>Gunneridae</taxon>
        <taxon>Pentapetalae</taxon>
        <taxon>rosids</taxon>
        <taxon>fabids</taxon>
        <taxon>Fabales</taxon>
        <taxon>Fabaceae</taxon>
        <taxon>Papilionoideae</taxon>
        <taxon>50 kb inversion clade</taxon>
        <taxon>genistoids sensu lato</taxon>
        <taxon>core genistoids</taxon>
        <taxon>Genisteae</taxon>
        <taxon>Lupinus</taxon>
    </lineage>
</organism>
<dbReference type="SMART" id="SM00336">
    <property type="entry name" value="BBOX"/>
    <property type="match status" value="1"/>
</dbReference>
<feature type="compositionally biased region" description="Polar residues" evidence="4">
    <location>
        <begin position="111"/>
        <end position="120"/>
    </location>
</feature>